<dbReference type="InterPro" id="IPR001647">
    <property type="entry name" value="HTH_TetR"/>
</dbReference>
<dbReference type="STRING" id="1792845.BC343_06865"/>
<dbReference type="InterPro" id="IPR036271">
    <property type="entry name" value="Tet_transcr_reg_TetR-rel_C_sf"/>
</dbReference>
<dbReference type="Pfam" id="PF16925">
    <property type="entry name" value="TetR_C_13"/>
    <property type="match status" value="1"/>
</dbReference>
<evidence type="ECO:0000256" key="2">
    <source>
        <dbReference type="ARBA" id="ARBA00023125"/>
    </source>
</evidence>
<keyword evidence="1" id="KW-0805">Transcription regulation</keyword>
<accession>A0A1S9PBR1</accession>
<evidence type="ECO:0000259" key="5">
    <source>
        <dbReference type="PROSITE" id="PS50977"/>
    </source>
</evidence>
<comment type="caution">
    <text evidence="6">The sequence shown here is derived from an EMBL/GenBank/DDBJ whole genome shotgun (WGS) entry which is preliminary data.</text>
</comment>
<protein>
    <recommendedName>
        <fullName evidence="5">HTH tetR-type domain-containing protein</fullName>
    </recommendedName>
</protein>
<keyword evidence="2 4" id="KW-0238">DNA-binding</keyword>
<dbReference type="SUPFAM" id="SSF46689">
    <property type="entry name" value="Homeodomain-like"/>
    <property type="match status" value="1"/>
</dbReference>
<keyword evidence="3" id="KW-0804">Transcription</keyword>
<dbReference type="Proteomes" id="UP000189739">
    <property type="component" value="Unassembled WGS sequence"/>
</dbReference>
<dbReference type="EMBL" id="MBTF01000023">
    <property type="protein sequence ID" value="OOQ58400.1"/>
    <property type="molecule type" value="Genomic_DNA"/>
</dbReference>
<dbReference type="InterPro" id="IPR011075">
    <property type="entry name" value="TetR_C"/>
</dbReference>
<keyword evidence="7" id="KW-1185">Reference proteome</keyword>
<dbReference type="Gene3D" id="1.10.10.60">
    <property type="entry name" value="Homeodomain-like"/>
    <property type="match status" value="1"/>
</dbReference>
<evidence type="ECO:0000256" key="4">
    <source>
        <dbReference type="PROSITE-ProRule" id="PRU00335"/>
    </source>
</evidence>
<dbReference type="Pfam" id="PF00440">
    <property type="entry name" value="TetR_N"/>
    <property type="match status" value="1"/>
</dbReference>
<dbReference type="Gene3D" id="1.10.357.10">
    <property type="entry name" value="Tetracycline Repressor, domain 2"/>
    <property type="match status" value="1"/>
</dbReference>
<dbReference type="PANTHER" id="PTHR47506:SF1">
    <property type="entry name" value="HTH-TYPE TRANSCRIPTIONAL REGULATOR YJDC"/>
    <property type="match status" value="1"/>
</dbReference>
<dbReference type="AlphaFoldDB" id="A0A1S9PBR1"/>
<evidence type="ECO:0000256" key="1">
    <source>
        <dbReference type="ARBA" id="ARBA00023015"/>
    </source>
</evidence>
<evidence type="ECO:0000313" key="6">
    <source>
        <dbReference type="EMBL" id="OOQ58400.1"/>
    </source>
</evidence>
<evidence type="ECO:0000313" key="7">
    <source>
        <dbReference type="Proteomes" id="UP000189739"/>
    </source>
</evidence>
<reference evidence="6 7" key="1">
    <citation type="submission" date="2016-07" db="EMBL/GenBank/DDBJ databases">
        <title>Genomic analysis of zinc-resistant bacterium Mucilaginibacter pedocola TBZ30.</title>
        <authorList>
            <person name="Huang J."/>
            <person name="Tang J."/>
        </authorList>
    </citation>
    <scope>NUCLEOTIDE SEQUENCE [LARGE SCALE GENOMIC DNA]</scope>
    <source>
        <strain evidence="6 7">TBZ30</strain>
    </source>
</reference>
<organism evidence="6 7">
    <name type="scientific">Mucilaginibacter pedocola</name>
    <dbReference type="NCBI Taxonomy" id="1792845"/>
    <lineage>
        <taxon>Bacteria</taxon>
        <taxon>Pseudomonadati</taxon>
        <taxon>Bacteroidota</taxon>
        <taxon>Sphingobacteriia</taxon>
        <taxon>Sphingobacteriales</taxon>
        <taxon>Sphingobacteriaceae</taxon>
        <taxon>Mucilaginibacter</taxon>
    </lineage>
</organism>
<sequence>MPRNKEFDHNEKLIVARDLFWKKGYNATTLNDLVDGMKINRSSLYLTYGNKHDLFLKSLNNYIQKKDKQYRKAAEKGEGPLEAIKNIIHSVLESALEDTNCLFTNSVFELGTTDREVGAILARQTLNAVALFEELLAKAKEAGELQSDKPAKALAHFLVSGLVSIYNTHILFGDEQLTRQNAEILISTIS</sequence>
<feature type="domain" description="HTH tetR-type" evidence="5">
    <location>
        <begin position="6"/>
        <end position="66"/>
    </location>
</feature>
<feature type="DNA-binding region" description="H-T-H motif" evidence="4">
    <location>
        <begin position="29"/>
        <end position="48"/>
    </location>
</feature>
<dbReference type="SUPFAM" id="SSF48498">
    <property type="entry name" value="Tetracyclin repressor-like, C-terminal domain"/>
    <property type="match status" value="1"/>
</dbReference>
<evidence type="ECO:0000256" key="3">
    <source>
        <dbReference type="ARBA" id="ARBA00023163"/>
    </source>
</evidence>
<dbReference type="RefSeq" id="WP_162276892.1">
    <property type="nucleotide sequence ID" value="NZ_MBTF01000023.1"/>
</dbReference>
<dbReference type="GO" id="GO:0003677">
    <property type="term" value="F:DNA binding"/>
    <property type="evidence" value="ECO:0007669"/>
    <property type="project" value="UniProtKB-UniRule"/>
</dbReference>
<proteinExistence type="predicted"/>
<dbReference type="PANTHER" id="PTHR47506">
    <property type="entry name" value="TRANSCRIPTIONAL REGULATORY PROTEIN"/>
    <property type="match status" value="1"/>
</dbReference>
<gene>
    <name evidence="6" type="ORF">BC343_06865</name>
</gene>
<name>A0A1S9PBR1_9SPHI</name>
<dbReference type="PROSITE" id="PS50977">
    <property type="entry name" value="HTH_TETR_2"/>
    <property type="match status" value="1"/>
</dbReference>
<dbReference type="InterPro" id="IPR009057">
    <property type="entry name" value="Homeodomain-like_sf"/>
</dbReference>